<keyword evidence="4" id="KW-0645">Protease</keyword>
<evidence type="ECO:0000256" key="1">
    <source>
        <dbReference type="ARBA" id="ARBA00010088"/>
    </source>
</evidence>
<dbReference type="SUPFAM" id="SSF53474">
    <property type="entry name" value="alpha/beta-Hydrolases"/>
    <property type="match status" value="1"/>
</dbReference>
<comment type="similarity">
    <text evidence="1">Belongs to the peptidase S33 family.</text>
</comment>
<dbReference type="Gene3D" id="3.40.50.1820">
    <property type="entry name" value="alpha/beta hydrolase"/>
    <property type="match status" value="1"/>
</dbReference>
<dbReference type="InterPro" id="IPR000073">
    <property type="entry name" value="AB_hydrolase_1"/>
</dbReference>
<protein>
    <submittedName>
        <fullName evidence="4">Prolyl aminopeptidase A</fullName>
    </submittedName>
</protein>
<organism evidence="4 5">
    <name type="scientific">Fusarium beomiforme</name>
    <dbReference type="NCBI Taxonomy" id="44412"/>
    <lineage>
        <taxon>Eukaryota</taxon>
        <taxon>Fungi</taxon>
        <taxon>Dikarya</taxon>
        <taxon>Ascomycota</taxon>
        <taxon>Pezizomycotina</taxon>
        <taxon>Sordariomycetes</taxon>
        <taxon>Hypocreomycetidae</taxon>
        <taxon>Hypocreales</taxon>
        <taxon>Nectriaceae</taxon>
        <taxon>Fusarium</taxon>
        <taxon>Fusarium burgessii species complex</taxon>
    </lineage>
</organism>
<dbReference type="PANTHER" id="PTHR43248">
    <property type="entry name" value="2-SUCCINYL-6-HYDROXY-2,4-CYCLOHEXADIENE-1-CARBOXYLATE SYNTHASE"/>
    <property type="match status" value="1"/>
</dbReference>
<dbReference type="PRINTS" id="PR00793">
    <property type="entry name" value="PROAMNOPTASE"/>
</dbReference>
<dbReference type="OrthoDB" id="1898734at2759"/>
<name>A0A9P5DW08_9HYPO</name>
<proteinExistence type="inferred from homology"/>
<evidence type="ECO:0000313" key="5">
    <source>
        <dbReference type="Proteomes" id="UP000730481"/>
    </source>
</evidence>
<dbReference type="GO" id="GO:0006508">
    <property type="term" value="P:proteolysis"/>
    <property type="evidence" value="ECO:0007669"/>
    <property type="project" value="InterPro"/>
</dbReference>
<dbReference type="InterPro" id="IPR051601">
    <property type="entry name" value="Serine_prot/Carboxylest_S33"/>
</dbReference>
<sequence length="481" mass="53945">MSSPDILSIPQAELVSRKSHVLPGQLCVTELFFKAPLDYTDIKGPSITLFARLVKKHDVPIFPPEDEESENSSRYEFGESPKPYMVYLEGGPGFGNREPQDHPLTRHALAKGYQLLLLDHRGVGLSTPVGADMLRIVSGDAEGRARYLGLMRQDNTVRDCEAVRKFLTASWPAAKQPWSIFGQSYGGFIALSYLSMHPEGLREVFLTGGLAPVGKKPDQVYEATFRRVVERNEQYYEKFPEDVENVREVAKFIESKGGSLPLPSGGILTVPRLLTMGISFGGHGGFDQVHATILTLKTSLDQFGFFNRASLVPLEGWNPFDTNIIYAILHEAIYCDGPGLASAWSADRVGKVLKPFSWLKGTSPTESTSGRLYFSGEMIFPFHFETYPELQMLRKEAELLASRDDWPALYDEDKLHKNKVPVYAASFVEDMYVDYNFARDTAKLVRGTKTFETNVMYHSALRAKSDEVLQQLFSLRDDVID</sequence>
<dbReference type="Proteomes" id="UP000730481">
    <property type="component" value="Unassembled WGS sequence"/>
</dbReference>
<keyword evidence="4" id="KW-0031">Aminopeptidase</keyword>
<reference evidence="4" key="1">
    <citation type="journal article" date="2017" name="Mycologia">
        <title>Fusarium algeriense, sp. nov., a novel toxigenic crown rot pathogen of durum wheat from Algeria is nested in the Fusarium burgessii species complex.</title>
        <authorList>
            <person name="Laraba I."/>
            <person name="Keddad A."/>
            <person name="Boureghda H."/>
            <person name="Abdallah N."/>
            <person name="Vaughan M.M."/>
            <person name="Proctor R.H."/>
            <person name="Busman M."/>
            <person name="O'Donnell K."/>
        </authorList>
    </citation>
    <scope>NUCLEOTIDE SEQUENCE</scope>
    <source>
        <strain evidence="4">NRRL 25174</strain>
    </source>
</reference>
<dbReference type="Pfam" id="PF00561">
    <property type="entry name" value="Abhydrolase_1"/>
    <property type="match status" value="1"/>
</dbReference>
<keyword evidence="2" id="KW-0378">Hydrolase</keyword>
<keyword evidence="5" id="KW-1185">Reference proteome</keyword>
<dbReference type="AlphaFoldDB" id="A0A9P5DW08"/>
<evidence type="ECO:0000259" key="3">
    <source>
        <dbReference type="Pfam" id="PF00561"/>
    </source>
</evidence>
<evidence type="ECO:0000313" key="4">
    <source>
        <dbReference type="EMBL" id="KAF4339522.1"/>
    </source>
</evidence>
<dbReference type="PANTHER" id="PTHR43248:SF2">
    <property type="entry name" value="PROLYL AMINOPEPTIDASE"/>
    <property type="match status" value="1"/>
</dbReference>
<accession>A0A9P5DW08</accession>
<evidence type="ECO:0000256" key="2">
    <source>
        <dbReference type="ARBA" id="ARBA00022801"/>
    </source>
</evidence>
<comment type="caution">
    <text evidence="4">The sequence shown here is derived from an EMBL/GenBank/DDBJ whole genome shotgun (WGS) entry which is preliminary data.</text>
</comment>
<reference evidence="4" key="2">
    <citation type="submission" date="2020-02" db="EMBL/GenBank/DDBJ databases">
        <title>Identification and distribution of gene clusters putatively required for synthesis of sphingolipid metabolism inhibitors in phylogenetically diverse species of the filamentous fungus Fusarium.</title>
        <authorList>
            <person name="Kim H.-S."/>
            <person name="Busman M."/>
            <person name="Brown D.W."/>
            <person name="Divon H."/>
            <person name="Uhlig S."/>
            <person name="Proctor R.H."/>
        </authorList>
    </citation>
    <scope>NUCLEOTIDE SEQUENCE</scope>
    <source>
        <strain evidence="4">NRRL 25174</strain>
    </source>
</reference>
<dbReference type="InterPro" id="IPR002410">
    <property type="entry name" value="Peptidase_S33"/>
</dbReference>
<feature type="domain" description="AB hydrolase-1" evidence="3">
    <location>
        <begin position="85"/>
        <end position="246"/>
    </location>
</feature>
<gene>
    <name evidence="4" type="ORF">FBEOM_6564</name>
</gene>
<dbReference type="InterPro" id="IPR029058">
    <property type="entry name" value="AB_hydrolase_fold"/>
</dbReference>
<dbReference type="GO" id="GO:0004177">
    <property type="term" value="F:aminopeptidase activity"/>
    <property type="evidence" value="ECO:0007669"/>
    <property type="project" value="UniProtKB-KW"/>
</dbReference>
<dbReference type="EMBL" id="PVQB02000281">
    <property type="protein sequence ID" value="KAF4339522.1"/>
    <property type="molecule type" value="Genomic_DNA"/>
</dbReference>